<dbReference type="PANTHER" id="PTHR12271:SF133">
    <property type="entry name" value="POLY(A) RNA POLYMERASE, MITOCHONDRIAL"/>
    <property type="match status" value="1"/>
</dbReference>
<dbReference type="AlphaFoldDB" id="A0A1B6DJ98"/>
<dbReference type="Gene3D" id="1.10.1410.10">
    <property type="match status" value="1"/>
</dbReference>
<accession>A0A1B6DJ98</accession>
<dbReference type="SUPFAM" id="SSF81631">
    <property type="entry name" value="PAP/OAS1 substrate-binding domain"/>
    <property type="match status" value="1"/>
</dbReference>
<organism evidence="2">
    <name type="scientific">Clastoptera arizonana</name>
    <name type="common">Arizona spittle bug</name>
    <dbReference type="NCBI Taxonomy" id="38151"/>
    <lineage>
        <taxon>Eukaryota</taxon>
        <taxon>Metazoa</taxon>
        <taxon>Ecdysozoa</taxon>
        <taxon>Arthropoda</taxon>
        <taxon>Hexapoda</taxon>
        <taxon>Insecta</taxon>
        <taxon>Pterygota</taxon>
        <taxon>Neoptera</taxon>
        <taxon>Paraneoptera</taxon>
        <taxon>Hemiptera</taxon>
        <taxon>Auchenorrhyncha</taxon>
        <taxon>Cercopoidea</taxon>
        <taxon>Clastopteridae</taxon>
        <taxon>Clastoptera</taxon>
    </lineage>
</organism>
<gene>
    <name evidence="2" type="ORF">g.309</name>
</gene>
<dbReference type="EMBL" id="GEDC01011522">
    <property type="protein sequence ID" value="JAS25776.1"/>
    <property type="molecule type" value="Transcribed_RNA"/>
</dbReference>
<reference evidence="2" key="1">
    <citation type="submission" date="2015-12" db="EMBL/GenBank/DDBJ databases">
        <title>De novo transcriptome assembly of four potential Pierce s Disease insect vectors from Arizona vineyards.</title>
        <authorList>
            <person name="Tassone E.E."/>
        </authorList>
    </citation>
    <scope>NUCLEOTIDE SEQUENCE</scope>
</reference>
<name>A0A1B6DJ98_9HEMI</name>
<dbReference type="InterPro" id="IPR054708">
    <property type="entry name" value="MTPAP-like_central"/>
</dbReference>
<dbReference type="Pfam" id="PF22600">
    <property type="entry name" value="MTPAP-like_central"/>
    <property type="match status" value="1"/>
</dbReference>
<sequence length="551" mass="63205">MSLQADMCINLKKLKVVLKKTAQLLFYRCVKEYSVQPSFKLSEGTKSIPTFVDMVNARRKQASKSVLVQVQSTNSFTKLYELLLTFGEISYINNFIRTPSNMSFSLVEFQNINSLSTLFSKNNQLDFDIIGTSCTSPFLSCNLKSEKKEKDNVALYDYGMFPNDQDIVNHLLKTENSSEQILKLYKLTTLNDLGVRLRFLTAYQTELAFSALFPGSQCLPFGSSVNGCGRLNSDLDLVFNMNRKAIDIFNNASLSYQFKSNLRSDRLRLQKHLDVLADVIQNLLPGCSNVVRILQAQVPIIKYKQNYTGLDCDLSLTNNNAITMTKLLYTLNHFDCRVKPFLLVIKHWAEKCNITNSFPGRWISNFSLSLLTLFYLQQIKVIPTIDEIFKFNKINCEHYDNEVLCTILHDKLIQFSTHKDTQISLFDMLFGFMEYYMKFDFSINGISLNSGQVIRKENINGAMFIINPLDQELNVSKNVSFEEIENLKIKLTETFGILATAPNIKNDSEEWGIIPLIKTSTLQKKKFDLNTFHPKRKTRLLNVGDLFKDLM</sequence>
<evidence type="ECO:0000313" key="2">
    <source>
        <dbReference type="EMBL" id="JAS25776.1"/>
    </source>
</evidence>
<dbReference type="SUPFAM" id="SSF81301">
    <property type="entry name" value="Nucleotidyltransferase"/>
    <property type="match status" value="1"/>
</dbReference>
<dbReference type="GO" id="GO:0031123">
    <property type="term" value="P:RNA 3'-end processing"/>
    <property type="evidence" value="ECO:0007669"/>
    <property type="project" value="TreeGrafter"/>
</dbReference>
<feature type="domain" description="Poly(A) RNA polymerase mitochondrial-like central palm" evidence="1">
    <location>
        <begin position="178"/>
        <end position="330"/>
    </location>
</feature>
<protein>
    <recommendedName>
        <fullName evidence="1">Poly(A) RNA polymerase mitochondrial-like central palm domain-containing protein</fullName>
    </recommendedName>
</protein>
<proteinExistence type="predicted"/>
<evidence type="ECO:0000259" key="1">
    <source>
        <dbReference type="Pfam" id="PF22600"/>
    </source>
</evidence>
<dbReference type="PANTHER" id="PTHR12271">
    <property type="entry name" value="POLY A POLYMERASE CID PAP -RELATED"/>
    <property type="match status" value="1"/>
</dbReference>
<dbReference type="CDD" id="cd05402">
    <property type="entry name" value="NT_PAP_TUTase"/>
    <property type="match status" value="1"/>
</dbReference>
<dbReference type="Gene3D" id="3.30.460.10">
    <property type="entry name" value="Beta Polymerase, domain 2"/>
    <property type="match status" value="1"/>
</dbReference>
<dbReference type="GO" id="GO:1990817">
    <property type="term" value="F:poly(A) RNA polymerase activity"/>
    <property type="evidence" value="ECO:0007669"/>
    <property type="project" value="TreeGrafter"/>
</dbReference>
<dbReference type="InterPro" id="IPR043519">
    <property type="entry name" value="NT_sf"/>
</dbReference>